<dbReference type="EC" id="3.6.1.1" evidence="1"/>
<feature type="non-terminal residue" evidence="1">
    <location>
        <position position="66"/>
    </location>
</feature>
<proteinExistence type="predicted"/>
<comment type="caution">
    <text evidence="1">The sequence shown here is derived from an EMBL/GenBank/DDBJ whole genome shotgun (WGS) entry which is preliminary data.</text>
</comment>
<name>A0A2T4S1X6_9STAP</name>
<dbReference type="SUPFAM" id="SSF64182">
    <property type="entry name" value="DHH phosphoesterases"/>
    <property type="match status" value="1"/>
</dbReference>
<accession>A0A2T4S1X6</accession>
<dbReference type="GO" id="GO:0004427">
    <property type="term" value="F:inorganic diphosphate phosphatase activity"/>
    <property type="evidence" value="ECO:0007669"/>
    <property type="project" value="UniProtKB-EC"/>
</dbReference>
<keyword evidence="1" id="KW-0378">Hydrolase</keyword>
<dbReference type="Proteomes" id="UP000240400">
    <property type="component" value="Unassembled WGS sequence"/>
</dbReference>
<dbReference type="EMBL" id="PZHR01001031">
    <property type="protein sequence ID" value="PTK38804.1"/>
    <property type="molecule type" value="Genomic_DNA"/>
</dbReference>
<evidence type="ECO:0000313" key="1">
    <source>
        <dbReference type="EMBL" id="PTK38804.1"/>
    </source>
</evidence>
<dbReference type="AlphaFoldDB" id="A0A2T4S1X6"/>
<dbReference type="InterPro" id="IPR038763">
    <property type="entry name" value="DHH_sf"/>
</dbReference>
<organism evidence="1 2">
    <name type="scientific">Staphylococcus nepalensis</name>
    <dbReference type="NCBI Taxonomy" id="214473"/>
    <lineage>
        <taxon>Bacteria</taxon>
        <taxon>Bacillati</taxon>
        <taxon>Bacillota</taxon>
        <taxon>Bacilli</taxon>
        <taxon>Bacillales</taxon>
        <taxon>Staphylococcaceae</taxon>
        <taxon>Staphylococcus</taxon>
    </lineage>
</organism>
<reference evidence="1 2" key="1">
    <citation type="journal article" date="2016" name="Front. Microbiol.">
        <title>Comprehensive Phylogenetic Analysis of Bovine Non-aureus Staphylococci Species Based on Whole-Genome Sequencing.</title>
        <authorList>
            <person name="Naushad S."/>
            <person name="Barkema H.W."/>
            <person name="Luby C."/>
            <person name="Condas L.A."/>
            <person name="Nobrega D.B."/>
            <person name="Carson D.A."/>
            <person name="De Buck J."/>
        </authorList>
    </citation>
    <scope>NUCLEOTIDE SEQUENCE [LARGE SCALE GENOMIC DNA]</scope>
    <source>
        <strain evidence="1 2">SNUC 4337</strain>
    </source>
</reference>
<sequence>MESTYIFGHKSPDTDAINSAIIMAEFEQLNGNTSAKAYRLGEVGPETQYALDYFKVEAPELLSDDL</sequence>
<gene>
    <name evidence="1" type="ORF">BUZ61_18615</name>
</gene>
<protein>
    <submittedName>
        <fullName evidence="1">Manganese-dependent inorganic pyrophosphatase</fullName>
        <ecNumber evidence="1">3.6.1.1</ecNumber>
    </submittedName>
</protein>
<evidence type="ECO:0000313" key="2">
    <source>
        <dbReference type="Proteomes" id="UP000240400"/>
    </source>
</evidence>
<dbReference type="Gene3D" id="3.90.1640.10">
    <property type="entry name" value="inorganic pyrophosphatase (n-terminal core)"/>
    <property type="match status" value="1"/>
</dbReference>